<keyword evidence="3" id="KW-1185">Reference proteome</keyword>
<dbReference type="Proteomes" id="UP000582659">
    <property type="component" value="Unassembled WGS sequence"/>
</dbReference>
<protein>
    <submittedName>
        <fullName evidence="2">(pine wood nematode) hypothetical protein</fullName>
    </submittedName>
</protein>
<proteinExistence type="predicted"/>
<sequence>MPMYHFVGIVLNFLFRCLLRLANFLLFMVRGELDNRWSFCQLSTKYRSRREPVPLIAAKRERTIDFGPETRDILMVKRVFQRLPGELVDLLTDYLSITEIIKLHHFVDLKYHGKNPRIQRFLQRNRDQFYQHDNCYDEIYNQLAKNTCSLTLPVHKMETINSFFLEALRATYMSGKVRLFLDFHYADYEEEVVYASHSDWYTDGTIEIKGILVNNDKIWIGRAPKRMIKEFDTHTANSWIAMFYDKQYDRLYYVETESTFSPVQIAVGFITPQHPTPTILLRTQIIRDGCEPTQLSVQGDNLFLFSSRCDSLYIMSYNMETEGLRCRRLKETLYDCIQNGDQILCRMSIQIVLLNANLQKVWGIVTHDQNIEKYFNLKCISERLDENTYVFSDNFPAATIKFVRLQNGEFTVEDSGIPVKDVSFARLSNNSFAVVKKDGTADIYLHEVIKGKIACDRVPLQSPLRHRIPWFKL</sequence>
<dbReference type="EMBL" id="CAJFCV020000002">
    <property type="protein sequence ID" value="CAG9102274.1"/>
    <property type="molecule type" value="Genomic_DNA"/>
</dbReference>
<dbReference type="AlphaFoldDB" id="A0A7I8WZB9"/>
<dbReference type="EMBL" id="CAJFDI010000002">
    <property type="protein sequence ID" value="CAD5217979.1"/>
    <property type="molecule type" value="Genomic_DNA"/>
</dbReference>
<evidence type="ECO:0000313" key="3">
    <source>
        <dbReference type="Proteomes" id="UP000659654"/>
    </source>
</evidence>
<feature type="transmembrane region" description="Helical" evidence="1">
    <location>
        <begin position="6"/>
        <end position="29"/>
    </location>
</feature>
<dbReference type="Proteomes" id="UP000659654">
    <property type="component" value="Unassembled WGS sequence"/>
</dbReference>
<evidence type="ECO:0000256" key="1">
    <source>
        <dbReference type="SAM" id="Phobius"/>
    </source>
</evidence>
<keyword evidence="1" id="KW-0472">Membrane</keyword>
<keyword evidence="1" id="KW-0812">Transmembrane</keyword>
<accession>A0A7I8WZB9</accession>
<comment type="caution">
    <text evidence="2">The sequence shown here is derived from an EMBL/GenBank/DDBJ whole genome shotgun (WGS) entry which is preliminary data.</text>
</comment>
<name>A0A7I8WZB9_BURXY</name>
<organism evidence="2 3">
    <name type="scientific">Bursaphelenchus xylophilus</name>
    <name type="common">Pinewood nematode worm</name>
    <name type="synonym">Aphelenchoides xylophilus</name>
    <dbReference type="NCBI Taxonomy" id="6326"/>
    <lineage>
        <taxon>Eukaryota</taxon>
        <taxon>Metazoa</taxon>
        <taxon>Ecdysozoa</taxon>
        <taxon>Nematoda</taxon>
        <taxon>Chromadorea</taxon>
        <taxon>Rhabditida</taxon>
        <taxon>Tylenchina</taxon>
        <taxon>Tylenchomorpha</taxon>
        <taxon>Aphelenchoidea</taxon>
        <taxon>Aphelenchoididae</taxon>
        <taxon>Bursaphelenchus</taxon>
    </lineage>
</organism>
<reference evidence="2" key="1">
    <citation type="submission" date="2020-09" db="EMBL/GenBank/DDBJ databases">
        <authorList>
            <person name="Kikuchi T."/>
        </authorList>
    </citation>
    <scope>NUCLEOTIDE SEQUENCE</scope>
    <source>
        <strain evidence="2">Ka4C1</strain>
    </source>
</reference>
<evidence type="ECO:0000313" key="2">
    <source>
        <dbReference type="EMBL" id="CAD5217979.1"/>
    </source>
</evidence>
<gene>
    <name evidence="2" type="ORF">BXYJ_LOCUS5372</name>
</gene>
<keyword evidence="1" id="KW-1133">Transmembrane helix</keyword>